<name>A0A371IAI9_MUCPR</name>
<evidence type="ECO:0000256" key="1">
    <source>
        <dbReference type="SAM" id="MobiDB-lite"/>
    </source>
</evidence>
<organism evidence="2 3">
    <name type="scientific">Mucuna pruriens</name>
    <name type="common">Velvet bean</name>
    <name type="synonym">Dolichos pruriens</name>
    <dbReference type="NCBI Taxonomy" id="157652"/>
    <lineage>
        <taxon>Eukaryota</taxon>
        <taxon>Viridiplantae</taxon>
        <taxon>Streptophyta</taxon>
        <taxon>Embryophyta</taxon>
        <taxon>Tracheophyta</taxon>
        <taxon>Spermatophyta</taxon>
        <taxon>Magnoliopsida</taxon>
        <taxon>eudicotyledons</taxon>
        <taxon>Gunneridae</taxon>
        <taxon>Pentapetalae</taxon>
        <taxon>rosids</taxon>
        <taxon>fabids</taxon>
        <taxon>Fabales</taxon>
        <taxon>Fabaceae</taxon>
        <taxon>Papilionoideae</taxon>
        <taxon>50 kb inversion clade</taxon>
        <taxon>NPAAA clade</taxon>
        <taxon>indigoferoid/millettioid clade</taxon>
        <taxon>Phaseoleae</taxon>
        <taxon>Mucuna</taxon>
    </lineage>
</organism>
<dbReference type="EMBL" id="QJKJ01000533">
    <property type="protein sequence ID" value="RDY12071.1"/>
    <property type="molecule type" value="Genomic_DNA"/>
</dbReference>
<comment type="caution">
    <text evidence="2">The sequence shown here is derived from an EMBL/GenBank/DDBJ whole genome shotgun (WGS) entry which is preliminary data.</text>
</comment>
<protein>
    <submittedName>
        <fullName evidence="2">Uncharacterized protein</fullName>
    </submittedName>
</protein>
<feature type="non-terminal residue" evidence="2">
    <location>
        <position position="1"/>
    </location>
</feature>
<dbReference type="Proteomes" id="UP000257109">
    <property type="component" value="Unassembled WGS sequence"/>
</dbReference>
<evidence type="ECO:0000313" key="2">
    <source>
        <dbReference type="EMBL" id="RDY12071.1"/>
    </source>
</evidence>
<sequence length="177" mass="19965">MARVIPVLYTVVHANASYNIIIGRPALNRLGAVVSTYHLCMKFPVGRKVASIWADSKLARRCYEDSLKIGGVPPPPPTVHALDLDLDPRCIYESERPHPAEDVKNVQIGPSVSHVTKVGTTLTREEEEQMERTLNPWLRNEESKEKKGERRPETKPVDCWRPASSGRCSTPRGWLTW</sequence>
<keyword evidence="3" id="KW-1185">Reference proteome</keyword>
<reference evidence="2" key="1">
    <citation type="submission" date="2018-05" db="EMBL/GenBank/DDBJ databases">
        <title>Draft genome of Mucuna pruriens seed.</title>
        <authorList>
            <person name="Nnadi N.E."/>
            <person name="Vos R."/>
            <person name="Hasami M.H."/>
            <person name="Devisetty U.K."/>
            <person name="Aguiy J.C."/>
        </authorList>
    </citation>
    <scope>NUCLEOTIDE SEQUENCE [LARGE SCALE GENOMIC DNA]</scope>
    <source>
        <strain evidence="2">JCA_2017</strain>
    </source>
</reference>
<dbReference type="AlphaFoldDB" id="A0A371IAI9"/>
<accession>A0A371IAI9</accession>
<feature type="region of interest" description="Disordered" evidence="1">
    <location>
        <begin position="122"/>
        <end position="177"/>
    </location>
</feature>
<feature type="compositionally biased region" description="Basic and acidic residues" evidence="1">
    <location>
        <begin position="139"/>
        <end position="158"/>
    </location>
</feature>
<dbReference type="OrthoDB" id="1739701at2759"/>
<gene>
    <name evidence="2" type="ORF">CR513_03183</name>
</gene>
<proteinExistence type="predicted"/>
<evidence type="ECO:0000313" key="3">
    <source>
        <dbReference type="Proteomes" id="UP000257109"/>
    </source>
</evidence>